<organism evidence="1 2">
    <name type="scientific">Actinomadura meridiana</name>
    <dbReference type="NCBI Taxonomy" id="559626"/>
    <lineage>
        <taxon>Bacteria</taxon>
        <taxon>Bacillati</taxon>
        <taxon>Actinomycetota</taxon>
        <taxon>Actinomycetes</taxon>
        <taxon>Streptosporangiales</taxon>
        <taxon>Thermomonosporaceae</taxon>
        <taxon>Actinomadura</taxon>
    </lineage>
</organism>
<evidence type="ECO:0000313" key="1">
    <source>
        <dbReference type="EMBL" id="GAA4239997.1"/>
    </source>
</evidence>
<name>A0ABP8CJ77_9ACTN</name>
<dbReference type="Gene3D" id="2.160.20.80">
    <property type="entry name" value="E3 ubiquitin-protein ligase SopA"/>
    <property type="match status" value="1"/>
</dbReference>
<dbReference type="Proteomes" id="UP001501710">
    <property type="component" value="Unassembled WGS sequence"/>
</dbReference>
<dbReference type="Pfam" id="PF13576">
    <property type="entry name" value="Pentapeptide_3"/>
    <property type="match status" value="2"/>
</dbReference>
<comment type="caution">
    <text evidence="1">The sequence shown here is derived from an EMBL/GenBank/DDBJ whole genome shotgun (WGS) entry which is preliminary data.</text>
</comment>
<proteinExistence type="predicted"/>
<gene>
    <name evidence="1" type="ORF">GCM10022254_63050</name>
</gene>
<protein>
    <recommendedName>
        <fullName evidence="3">Pentapeptide repeat-containing protein</fullName>
    </recommendedName>
</protein>
<keyword evidence="2" id="KW-1185">Reference proteome</keyword>
<dbReference type="InterPro" id="IPR001646">
    <property type="entry name" value="5peptide_repeat"/>
</dbReference>
<sequence length="476" mass="54086">MSEGARHPFDGLSAKEFERSCVYLLRKLGHRNVVWRKGTSGESSGADGGYDIEAVLSRTDPDEHTWQERWFVECKQRRRETLRYRDFRALLDLDEEADVLLAMVDGELTLQTRRRLDEWRSRHPRTRLRVWERHDLEDLWNRVLGPAPDEAGSVLRDFLAASDRTGHSEPGTRRSAFAVLEQLGTADPNLRQDVVDQICHYLRSPTRQEPEEPRLRQYLQDILRRRLTAWDENGDPTDDAWEEISLDLTGAELTDFTLWDGSVYRADFTGARFLGSTDFRKTNFQHHASFVEASFAGKVYFTGCRISEAGADFSGAVFQGTCIFHRASFEGMVDFAHAYFAGEASFLRVHFVEAADFQYVAFRDGVTFERACFDDTADFTGVNFGPMGHFCEAYFKDAVSFHGAVPVDNIDLHHVLADSSLARQTWPEGWTSAFPHCLAVVSEDEKADVISRDGAGLLCQRCRVTGVCRLQPVEQG</sequence>
<evidence type="ECO:0008006" key="3">
    <source>
        <dbReference type="Google" id="ProtNLM"/>
    </source>
</evidence>
<evidence type="ECO:0000313" key="2">
    <source>
        <dbReference type="Proteomes" id="UP001501710"/>
    </source>
</evidence>
<dbReference type="EMBL" id="BAABAS010000021">
    <property type="protein sequence ID" value="GAA4239997.1"/>
    <property type="molecule type" value="Genomic_DNA"/>
</dbReference>
<dbReference type="RefSeq" id="WP_344904357.1">
    <property type="nucleotide sequence ID" value="NZ_BAABAS010000021.1"/>
</dbReference>
<reference evidence="2" key="1">
    <citation type="journal article" date="2019" name="Int. J. Syst. Evol. Microbiol.">
        <title>The Global Catalogue of Microorganisms (GCM) 10K type strain sequencing project: providing services to taxonomists for standard genome sequencing and annotation.</title>
        <authorList>
            <consortium name="The Broad Institute Genomics Platform"/>
            <consortium name="The Broad Institute Genome Sequencing Center for Infectious Disease"/>
            <person name="Wu L."/>
            <person name="Ma J."/>
        </authorList>
    </citation>
    <scope>NUCLEOTIDE SEQUENCE [LARGE SCALE GENOMIC DNA]</scope>
    <source>
        <strain evidence="2">JCM 17440</strain>
    </source>
</reference>
<dbReference type="SUPFAM" id="SSF141571">
    <property type="entry name" value="Pentapeptide repeat-like"/>
    <property type="match status" value="1"/>
</dbReference>
<accession>A0ABP8CJ77</accession>